<dbReference type="OrthoDB" id="1689146at2759"/>
<evidence type="ECO:0000313" key="3">
    <source>
        <dbReference type="Proteomes" id="UP000827889"/>
    </source>
</evidence>
<sequence>MAAKEISVLFVMAVVGGLRYRFAAKRQSIGGSVFNRTPCYRLAVVFVLKSSASAHLLLATFLAAVTGLVLMRARRQSEVLSYSRDVWEEWELRGAVFLSLALQIVLICLGNCRKHIRWAWIRVLTWLAYLSADSVAIYALGMISNMISKVKNDGSVSKMDPHVELSAFWAPFLLLHLGGPDTISAYAMEDNELWLRHSLTLVNQTGMTVYVLAMAWTYPSLSFPAVLILLLGFYKYGERVWVLRAASNEHFKDSLTKSQPHQKYSNKIVEECELKRAEGYNFVPHHVIKVRDDAAIMIDGAIQHFSSEYEDAVGTLLAASNLVDTTQRLFANHLFSLEERETYLSILKGRGWDFKIIEIELGLIYDLFYSKAKAVYTSWGFICRLAISFSICGALAACWLIMNKQSAIIHFINRIQPLTKRRRWSNSMGQHSLKRLFSNRNDSRWWRLLKQLCVDEMVVKFHCQDCKDVTENVRELILLKIQKKNTMASQKLSSSWIDWQSFKLSTQKLLEQLKWSIELDFDMSILVWHIATQLCSETSTLEDKSFTTLEDKSFTTSLHLSQYMLYLLVMHPSMLPEDKVKYVQVIASRLASEIDRLLPKETKWEVISEVWADMLIYAANNCKASDHAQQMRRGGELITHVWFLMAHYGLTDHFQIQPVPEIAEIIVNSW</sequence>
<dbReference type="PANTHER" id="PTHR31325">
    <property type="entry name" value="OS01G0798800 PROTEIN-RELATED"/>
    <property type="match status" value="1"/>
</dbReference>
<keyword evidence="1" id="KW-1133">Transmembrane helix</keyword>
<dbReference type="InterPro" id="IPR025315">
    <property type="entry name" value="DUF4220"/>
</dbReference>
<organism evidence="3 4">
    <name type="scientific">Rhodamnia argentea</name>
    <dbReference type="NCBI Taxonomy" id="178133"/>
    <lineage>
        <taxon>Eukaryota</taxon>
        <taxon>Viridiplantae</taxon>
        <taxon>Streptophyta</taxon>
        <taxon>Embryophyta</taxon>
        <taxon>Tracheophyta</taxon>
        <taxon>Spermatophyta</taxon>
        <taxon>Magnoliopsida</taxon>
        <taxon>eudicotyledons</taxon>
        <taxon>Gunneridae</taxon>
        <taxon>Pentapetalae</taxon>
        <taxon>rosids</taxon>
        <taxon>malvids</taxon>
        <taxon>Myrtales</taxon>
        <taxon>Myrtaceae</taxon>
        <taxon>Myrtoideae</taxon>
        <taxon>Myrteae</taxon>
        <taxon>Australasian group</taxon>
        <taxon>Rhodamnia</taxon>
    </lineage>
</organism>
<gene>
    <name evidence="4" type="primary">LOC115737990</name>
</gene>
<feature type="transmembrane region" description="Helical" evidence="1">
    <location>
        <begin position="6"/>
        <end position="22"/>
    </location>
</feature>
<evidence type="ECO:0000259" key="2">
    <source>
        <dbReference type="Pfam" id="PF13968"/>
    </source>
</evidence>
<keyword evidence="3" id="KW-1185">Reference proteome</keyword>
<feature type="transmembrane region" description="Helical" evidence="1">
    <location>
        <begin position="90"/>
        <end position="112"/>
    </location>
</feature>
<keyword evidence="1" id="KW-0812">Transmembrane</keyword>
<dbReference type="Pfam" id="PF13968">
    <property type="entry name" value="DUF4220"/>
    <property type="match status" value="1"/>
</dbReference>
<dbReference type="Pfam" id="PF04578">
    <property type="entry name" value="DUF594"/>
    <property type="match status" value="1"/>
</dbReference>
<reference evidence="4" key="1">
    <citation type="submission" date="2025-08" db="UniProtKB">
        <authorList>
            <consortium name="RefSeq"/>
        </authorList>
    </citation>
    <scope>IDENTIFICATION</scope>
    <source>
        <tissue evidence="4">Leaf</tissue>
    </source>
</reference>
<accession>A0A8B8NUX2</accession>
<dbReference type="AlphaFoldDB" id="A0A8B8NUX2"/>
<name>A0A8B8NUX2_9MYRT</name>
<dbReference type="Proteomes" id="UP000827889">
    <property type="component" value="Chromosome 8"/>
</dbReference>
<feature type="domain" description="DUF4220" evidence="2">
    <location>
        <begin position="126"/>
        <end position="405"/>
    </location>
</feature>
<dbReference type="KEGG" id="rarg:115737990"/>
<evidence type="ECO:0000313" key="4">
    <source>
        <dbReference type="RefSeq" id="XP_030526332.1"/>
    </source>
</evidence>
<protein>
    <submittedName>
        <fullName evidence="4">Uncharacterized protein LOC115737990</fullName>
    </submittedName>
</protein>
<proteinExistence type="predicted"/>
<feature type="transmembrane region" description="Helical" evidence="1">
    <location>
        <begin position="209"/>
        <end position="234"/>
    </location>
</feature>
<dbReference type="InterPro" id="IPR007658">
    <property type="entry name" value="DUF594"/>
</dbReference>
<feature type="transmembrane region" description="Helical" evidence="1">
    <location>
        <begin position="124"/>
        <end position="147"/>
    </location>
</feature>
<feature type="transmembrane region" description="Helical" evidence="1">
    <location>
        <begin position="379"/>
        <end position="402"/>
    </location>
</feature>
<keyword evidence="1" id="KW-0472">Membrane</keyword>
<feature type="transmembrane region" description="Helical" evidence="1">
    <location>
        <begin position="42"/>
        <end position="70"/>
    </location>
</feature>
<evidence type="ECO:0000256" key="1">
    <source>
        <dbReference type="SAM" id="Phobius"/>
    </source>
</evidence>
<dbReference type="GeneID" id="115737990"/>
<dbReference type="RefSeq" id="XP_030526332.1">
    <property type="nucleotide sequence ID" value="XM_030670472.1"/>
</dbReference>